<dbReference type="SMART" id="SM00147">
    <property type="entry name" value="RasGEF"/>
    <property type="match status" value="1"/>
</dbReference>
<dbReference type="SUPFAM" id="SSF50729">
    <property type="entry name" value="PH domain-like"/>
    <property type="match status" value="1"/>
</dbReference>
<evidence type="ECO:0000259" key="9">
    <source>
        <dbReference type="PROSITE" id="PS50212"/>
    </source>
</evidence>
<dbReference type="PANTHER" id="PTHR23113:SF193">
    <property type="entry name" value="RAS-SPECIFIC GUANINE NUCLEOTIDE-RELEASING FACTOR 1"/>
    <property type="match status" value="1"/>
</dbReference>
<feature type="coiled-coil region" evidence="4">
    <location>
        <begin position="150"/>
        <end position="177"/>
    </location>
</feature>
<dbReference type="SMART" id="SM00229">
    <property type="entry name" value="RasGEFN"/>
    <property type="match status" value="1"/>
</dbReference>
<dbReference type="AlphaFoldDB" id="A0A8K9V4M2"/>
<dbReference type="Gene3D" id="2.30.29.30">
    <property type="entry name" value="Pleckstrin-homology domain (PH domain)/Phosphotyrosine-binding domain (PTB)"/>
    <property type="match status" value="1"/>
</dbReference>
<keyword evidence="1 3" id="KW-0344">Guanine-nucleotide releasing factor</keyword>
<dbReference type="Ensembl" id="ENSOMYT00000166812.1">
    <property type="protein sequence ID" value="ENSOMYP00000119050.1"/>
    <property type="gene ID" value="ENSOMYG00000031764.2"/>
</dbReference>
<keyword evidence="11" id="KW-1185">Reference proteome</keyword>
<keyword evidence="2" id="KW-0677">Repeat</keyword>
<evidence type="ECO:0000256" key="4">
    <source>
        <dbReference type="SAM" id="Coils"/>
    </source>
</evidence>
<evidence type="ECO:0000259" key="8">
    <source>
        <dbReference type="PROSITE" id="PS50010"/>
    </source>
</evidence>
<dbReference type="SUPFAM" id="SSF48366">
    <property type="entry name" value="Ras GEF"/>
    <property type="match status" value="1"/>
</dbReference>
<dbReference type="FunFam" id="1.20.870.10:FF:000006">
    <property type="entry name" value="ras-specific guanine nucleotide-releasing factor 1 isoform X1"/>
    <property type="match status" value="1"/>
</dbReference>
<reference evidence="10" key="3">
    <citation type="submission" date="2025-09" db="UniProtKB">
        <authorList>
            <consortium name="Ensembl"/>
        </authorList>
    </citation>
    <scope>IDENTIFICATION</scope>
</reference>
<proteinExistence type="predicted"/>
<dbReference type="InterPro" id="IPR001895">
    <property type="entry name" value="RASGEF_cat_dom"/>
</dbReference>
<dbReference type="InterPro" id="IPR008937">
    <property type="entry name" value="Ras-like_GEF"/>
</dbReference>
<dbReference type="Pfam" id="PF00618">
    <property type="entry name" value="RasGEF_N"/>
    <property type="match status" value="1"/>
</dbReference>
<dbReference type="InterPro" id="IPR000651">
    <property type="entry name" value="Ras-like_Gua-exchang_fac_N"/>
</dbReference>
<feature type="domain" description="PH" evidence="6">
    <location>
        <begin position="22"/>
        <end position="129"/>
    </location>
</feature>
<evidence type="ECO:0000256" key="1">
    <source>
        <dbReference type="ARBA" id="ARBA00022658"/>
    </source>
</evidence>
<organism evidence="10 11">
    <name type="scientific">Oncorhynchus mykiss</name>
    <name type="common">Rainbow trout</name>
    <name type="synonym">Salmo gairdneri</name>
    <dbReference type="NCBI Taxonomy" id="8022"/>
    <lineage>
        <taxon>Eukaryota</taxon>
        <taxon>Metazoa</taxon>
        <taxon>Chordata</taxon>
        <taxon>Craniata</taxon>
        <taxon>Vertebrata</taxon>
        <taxon>Euteleostomi</taxon>
        <taxon>Actinopterygii</taxon>
        <taxon>Neopterygii</taxon>
        <taxon>Teleostei</taxon>
        <taxon>Protacanthopterygii</taxon>
        <taxon>Salmoniformes</taxon>
        <taxon>Salmonidae</taxon>
        <taxon>Salmoninae</taxon>
        <taxon>Oncorhynchus</taxon>
    </lineage>
</organism>
<evidence type="ECO:0000259" key="6">
    <source>
        <dbReference type="PROSITE" id="PS50003"/>
    </source>
</evidence>
<dbReference type="GeneTree" id="ENSGT00940000157599"/>
<evidence type="ECO:0000313" key="10">
    <source>
        <dbReference type="Ensembl" id="ENSOMYP00000119050.1"/>
    </source>
</evidence>
<dbReference type="Pfam" id="PF00621">
    <property type="entry name" value="RhoGEF"/>
    <property type="match status" value="1"/>
</dbReference>
<dbReference type="FunFam" id="1.20.870.10:FF:000004">
    <property type="entry name" value="Ras-specific guanine nucleotide-releasing factor 1 isoform 2"/>
    <property type="match status" value="1"/>
</dbReference>
<dbReference type="InterPro" id="IPR035899">
    <property type="entry name" value="DBL_dom_sf"/>
</dbReference>
<dbReference type="FunFam" id="1.20.900.10:FF:000005">
    <property type="entry name" value="Ras-specific guanine nucleotide-releasing factor 1 isoform 2"/>
    <property type="match status" value="1"/>
</dbReference>
<evidence type="ECO:0000259" key="7">
    <source>
        <dbReference type="PROSITE" id="PS50009"/>
    </source>
</evidence>
<evidence type="ECO:0000313" key="11">
    <source>
        <dbReference type="Proteomes" id="UP000694395"/>
    </source>
</evidence>
<dbReference type="GO" id="GO:0005085">
    <property type="term" value="F:guanyl-nucleotide exchange factor activity"/>
    <property type="evidence" value="ECO:0007669"/>
    <property type="project" value="UniProtKB-KW"/>
</dbReference>
<dbReference type="PROSITE" id="PS00741">
    <property type="entry name" value="DH_1"/>
    <property type="match status" value="1"/>
</dbReference>
<dbReference type="SMART" id="SM00325">
    <property type="entry name" value="RhoGEF"/>
    <property type="match status" value="1"/>
</dbReference>
<dbReference type="PROSITE" id="PS50212">
    <property type="entry name" value="RASGEF_NTER"/>
    <property type="match status" value="1"/>
</dbReference>
<evidence type="ECO:0000256" key="2">
    <source>
        <dbReference type="ARBA" id="ARBA00022737"/>
    </source>
</evidence>
<dbReference type="Pfam" id="PF00169">
    <property type="entry name" value="PH"/>
    <property type="match status" value="1"/>
</dbReference>
<dbReference type="GO" id="GO:0007265">
    <property type="term" value="P:Ras protein signal transduction"/>
    <property type="evidence" value="ECO:0007669"/>
    <property type="project" value="TreeGrafter"/>
</dbReference>
<dbReference type="Gene3D" id="1.10.840.10">
    <property type="entry name" value="Ras guanine-nucleotide exchange factors catalytic domain"/>
    <property type="match status" value="1"/>
</dbReference>
<dbReference type="InterPro" id="IPR023578">
    <property type="entry name" value="Ras_GEF_dom_sf"/>
</dbReference>
<dbReference type="CDD" id="cd00155">
    <property type="entry name" value="RasGEF"/>
    <property type="match status" value="1"/>
</dbReference>
<dbReference type="PANTHER" id="PTHR23113">
    <property type="entry name" value="GUANINE NUCLEOTIDE EXCHANGE FACTOR"/>
    <property type="match status" value="1"/>
</dbReference>
<dbReference type="Proteomes" id="UP000694395">
    <property type="component" value="Chromosome 2"/>
</dbReference>
<reference evidence="10" key="1">
    <citation type="submission" date="2020-07" db="EMBL/GenBank/DDBJ databases">
        <title>A long reads based de novo assembly of the rainbow trout Arlee double haploid line genome.</title>
        <authorList>
            <person name="Gao G."/>
            <person name="Palti Y."/>
        </authorList>
    </citation>
    <scope>NUCLEOTIDE SEQUENCE [LARGE SCALE GENOMIC DNA]</scope>
</reference>
<dbReference type="CDD" id="cd00160">
    <property type="entry name" value="RhoGEF"/>
    <property type="match status" value="1"/>
</dbReference>
<dbReference type="CDD" id="cd06224">
    <property type="entry name" value="REM"/>
    <property type="match status" value="1"/>
</dbReference>
<reference evidence="10" key="2">
    <citation type="submission" date="2025-08" db="UniProtKB">
        <authorList>
            <consortium name="Ensembl"/>
        </authorList>
    </citation>
    <scope>IDENTIFICATION</scope>
</reference>
<accession>A0A8K9V4M2</accession>
<dbReference type="CDD" id="cd13261">
    <property type="entry name" value="PH_RasGRF1_2"/>
    <property type="match status" value="1"/>
</dbReference>
<dbReference type="SMART" id="SM00233">
    <property type="entry name" value="PH"/>
    <property type="match status" value="1"/>
</dbReference>
<dbReference type="PROSITE" id="PS50009">
    <property type="entry name" value="RASGEF_CAT"/>
    <property type="match status" value="1"/>
</dbReference>
<dbReference type="PROSITE" id="PS50003">
    <property type="entry name" value="PH_DOMAIN"/>
    <property type="match status" value="1"/>
</dbReference>
<dbReference type="Gene3D" id="1.20.900.10">
    <property type="entry name" value="Dbl homology (DH) domain"/>
    <property type="match status" value="1"/>
</dbReference>
<sequence>MQKGIRLNDGHVTYLGLLAKKDGTRRGCLSKRSSDNTKWHTKWFALLQNMLFYFESESSSRPAGLYLLEGCVCDRAPSPKPSQSSKECLEKQYYFTVNFTHENQKALELRTEDVKDGDEWVAAITHASYRNLATEHETLMQKYLHLIQIVETEKTVAKQLRQQIEDGEIEIERLKSEYILYLHKICSTLFSVYLPMMQERNSPLIPVWKTIIQDYIRSPHAESMRKRNQVVFSMLDSEAEYVQQLHILVNNFLRPLRMAASSKKPPITHDDVSSIFLNSETIMFLHQIFYQGLKARIASWPTLVLADLFDILLPMLNIYQEFVRNHQYSLQILAHCKQNRDFDKLLKQYEAKPDCEERTLETFLTYPMFQIPRYILTLHELLAHTPHEHVERTSLDYAKSKLEELSRIMHDEVSETENIRKNLAIERMIVEGCEILLDTSQTFVRQGKRNLPGPVTSARHVCSALLYFACITSVCLHQGDMGPGCLSVSSRETWGLDVCLSPAGRHGAWLSVCLQQGDMGPGCLSAEWLYSHLSSPLTFPSSPLQCIDNIRCNGLMMNAFEENSKVTVPQMIKSDASLYCDDVDIRFSKMMNSCKVLQIRYASVERLLERLTDLRFLSIDFLNTFLHSYRVFTSADVVLDKLITIYKKPISAIPARSLELFFASSQNNKLLYGEPPKSPRASRKFSSPPPLAITKTSSPNRRRKLSLNIPIITGGKALDLAALSCSSNGYASMYSSMSPFSKTTLDINKLYVTSPITSKIPDEGEGKTDKAEETIVSKQGNPAKGQNGDKEFVIRRAATNRVLNVLRHWVSKHSQDFESNTELKLKVIAFLEEVMHDPELLTQERKAAANIIRTLTQEDPGDNQISLEEVTQLASVGKAEAFESHSALEIAEQLTLLDHLVFKVIPYEEFFGQGWMKNDKNERTPYIMKTTKHFNDISNLIATEILRCDDVTTRVAVMEKWVAVADICRCLHNYNAVLEITSSLNRSSVFRLKKTWLKVSKQTKTVIDKLQKLVSSEGRFKNLREALKNCDPPCVPYLGMYLTDLAFIEEGTPNYTEDKLVNFSKMRMISHIIREIRQFQQTAYKIDHQPMAAQYLLDNSSVLDEESLYEASLRIEPKVNN</sequence>
<dbReference type="Gene3D" id="1.20.870.10">
    <property type="entry name" value="Son of sevenless (SoS) protein Chain: S domain 1"/>
    <property type="match status" value="2"/>
</dbReference>
<dbReference type="PROSITE" id="PS50010">
    <property type="entry name" value="DH_2"/>
    <property type="match status" value="1"/>
</dbReference>
<dbReference type="InterPro" id="IPR001849">
    <property type="entry name" value="PH_domain"/>
</dbReference>
<dbReference type="InterPro" id="IPR001331">
    <property type="entry name" value="GDS_CDC24_CS"/>
</dbReference>
<dbReference type="Pfam" id="PF00617">
    <property type="entry name" value="RasGEF"/>
    <property type="match status" value="1"/>
</dbReference>
<dbReference type="InterPro" id="IPR036964">
    <property type="entry name" value="RASGEF_cat_dom_sf"/>
</dbReference>
<keyword evidence="4" id="KW-0175">Coiled coil</keyword>
<evidence type="ECO:0000256" key="3">
    <source>
        <dbReference type="PROSITE-ProRule" id="PRU00168"/>
    </source>
</evidence>
<feature type="domain" description="N-terminal Ras-GEF" evidence="9">
    <location>
        <begin position="595"/>
        <end position="710"/>
    </location>
</feature>
<dbReference type="PROSITE" id="PS00720">
    <property type="entry name" value="RASGEF"/>
    <property type="match status" value="1"/>
</dbReference>
<dbReference type="InterPro" id="IPR011993">
    <property type="entry name" value="PH-like_dom_sf"/>
</dbReference>
<protein>
    <submittedName>
        <fullName evidence="10">Ras protein specific guanine nucleotide releasing factor 1</fullName>
    </submittedName>
</protein>
<evidence type="ECO:0000256" key="5">
    <source>
        <dbReference type="SAM" id="MobiDB-lite"/>
    </source>
</evidence>
<dbReference type="InterPro" id="IPR000219">
    <property type="entry name" value="DH_dom"/>
</dbReference>
<dbReference type="InterPro" id="IPR019804">
    <property type="entry name" value="Ras_G-nucl-exch_fac_CS"/>
</dbReference>
<feature type="region of interest" description="Disordered" evidence="5">
    <location>
        <begin position="672"/>
        <end position="699"/>
    </location>
</feature>
<feature type="domain" description="Ras-GEF" evidence="7">
    <location>
        <begin position="886"/>
        <end position="1118"/>
    </location>
</feature>
<dbReference type="SUPFAM" id="SSF48065">
    <property type="entry name" value="DBL homology domain (DH-domain)"/>
    <property type="match status" value="1"/>
</dbReference>
<dbReference type="GO" id="GO:0005886">
    <property type="term" value="C:plasma membrane"/>
    <property type="evidence" value="ECO:0007669"/>
    <property type="project" value="TreeGrafter"/>
</dbReference>
<dbReference type="FunFam" id="2.30.29.30:FF:000176">
    <property type="entry name" value="ras-specific guanine nucleotide-releasing factor 1 isoform X2"/>
    <property type="match status" value="1"/>
</dbReference>
<name>A0A8K9V4M2_ONCMY</name>
<feature type="domain" description="DH" evidence="8">
    <location>
        <begin position="226"/>
        <end position="412"/>
    </location>
</feature>